<protein>
    <submittedName>
        <fullName evidence="1">Uncharacterized protein</fullName>
    </submittedName>
</protein>
<name>A0AAV9QTL5_9TELE</name>
<keyword evidence="2" id="KW-1185">Reference proteome</keyword>
<accession>A0AAV9QTL5</accession>
<evidence type="ECO:0000313" key="2">
    <source>
        <dbReference type="Proteomes" id="UP001311232"/>
    </source>
</evidence>
<dbReference type="Proteomes" id="UP001311232">
    <property type="component" value="Unassembled WGS sequence"/>
</dbReference>
<proteinExistence type="predicted"/>
<organism evidence="1 2">
    <name type="scientific">Crenichthys baileyi</name>
    <name type="common">White River springfish</name>
    <dbReference type="NCBI Taxonomy" id="28760"/>
    <lineage>
        <taxon>Eukaryota</taxon>
        <taxon>Metazoa</taxon>
        <taxon>Chordata</taxon>
        <taxon>Craniata</taxon>
        <taxon>Vertebrata</taxon>
        <taxon>Euteleostomi</taxon>
        <taxon>Actinopterygii</taxon>
        <taxon>Neopterygii</taxon>
        <taxon>Teleostei</taxon>
        <taxon>Neoteleostei</taxon>
        <taxon>Acanthomorphata</taxon>
        <taxon>Ovalentaria</taxon>
        <taxon>Atherinomorphae</taxon>
        <taxon>Cyprinodontiformes</taxon>
        <taxon>Goodeidae</taxon>
        <taxon>Crenichthys</taxon>
    </lineage>
</organism>
<evidence type="ECO:0000313" key="1">
    <source>
        <dbReference type="EMBL" id="KAK5599677.1"/>
    </source>
</evidence>
<sequence length="132" mass="14716">MAPSLPSEFAGSHALDESLQWEQLWSKLWDEQPYITAWSAQPPSGSSGTLRSEAAATDRNAEELIRRFPLESLLRLSSAIGSQLERLPAVRVTGRSAEPQSRLLAASQQHHALRAAKHRCTLWEQMMTVQPL</sequence>
<gene>
    <name evidence="1" type="ORF">CRENBAI_017242</name>
</gene>
<dbReference type="AlphaFoldDB" id="A0AAV9QTL5"/>
<reference evidence="1 2" key="1">
    <citation type="submission" date="2021-06" db="EMBL/GenBank/DDBJ databases">
        <authorList>
            <person name="Palmer J.M."/>
        </authorList>
    </citation>
    <scope>NUCLEOTIDE SEQUENCE [LARGE SCALE GENOMIC DNA]</scope>
    <source>
        <strain evidence="1 2">MEX-2019</strain>
        <tissue evidence="1">Muscle</tissue>
    </source>
</reference>
<comment type="caution">
    <text evidence="1">The sequence shown here is derived from an EMBL/GenBank/DDBJ whole genome shotgun (WGS) entry which is preliminary data.</text>
</comment>
<dbReference type="EMBL" id="JAHHUM010002920">
    <property type="protein sequence ID" value="KAK5599677.1"/>
    <property type="molecule type" value="Genomic_DNA"/>
</dbReference>